<organism evidence="1 2">
    <name type="scientific">Blattamonas nauphoetae</name>
    <dbReference type="NCBI Taxonomy" id="2049346"/>
    <lineage>
        <taxon>Eukaryota</taxon>
        <taxon>Metamonada</taxon>
        <taxon>Preaxostyla</taxon>
        <taxon>Oxymonadida</taxon>
        <taxon>Blattamonas</taxon>
    </lineage>
</organism>
<accession>A0ABQ9WW07</accession>
<reference evidence="1 2" key="1">
    <citation type="journal article" date="2022" name="bioRxiv">
        <title>Genomics of Preaxostyla Flagellates Illuminates Evolutionary Transitions and the Path Towards Mitochondrial Loss.</title>
        <authorList>
            <person name="Novak L.V.F."/>
            <person name="Treitli S.C."/>
            <person name="Pyrih J."/>
            <person name="Halakuc P."/>
            <person name="Pipaliya S.V."/>
            <person name="Vacek V."/>
            <person name="Brzon O."/>
            <person name="Soukal P."/>
            <person name="Eme L."/>
            <person name="Dacks J.B."/>
            <person name="Karnkowska A."/>
            <person name="Elias M."/>
            <person name="Hampl V."/>
        </authorList>
    </citation>
    <scope>NUCLEOTIDE SEQUENCE [LARGE SCALE GENOMIC DNA]</scope>
    <source>
        <strain evidence="1">NAU3</strain>
        <tissue evidence="1">Gut</tissue>
    </source>
</reference>
<keyword evidence="2" id="KW-1185">Reference proteome</keyword>
<evidence type="ECO:0000313" key="1">
    <source>
        <dbReference type="EMBL" id="KAK2942897.1"/>
    </source>
</evidence>
<dbReference type="EMBL" id="JARBJD010000376">
    <property type="protein sequence ID" value="KAK2942897.1"/>
    <property type="molecule type" value="Genomic_DNA"/>
</dbReference>
<protein>
    <submittedName>
        <fullName evidence="1">Uncharacterized protein</fullName>
    </submittedName>
</protein>
<gene>
    <name evidence="1" type="ORF">BLNAU_22193</name>
</gene>
<name>A0ABQ9WW07_9EUKA</name>
<proteinExistence type="predicted"/>
<evidence type="ECO:0000313" key="2">
    <source>
        <dbReference type="Proteomes" id="UP001281761"/>
    </source>
</evidence>
<dbReference type="Proteomes" id="UP001281761">
    <property type="component" value="Unassembled WGS sequence"/>
</dbReference>
<comment type="caution">
    <text evidence="1">The sequence shown here is derived from an EMBL/GenBank/DDBJ whole genome shotgun (WGS) entry which is preliminary data.</text>
</comment>
<sequence length="218" mass="24442">MCLGTVGMILRSDWQTSTCHYQTPFLLDVESARMQEDVLKSVVMELHVVSEGFVLHITEGGWMNKECLLENVEVPHLFWRHSTKFVLSMDLISSLAQSHLETVKTILTTQQNLETKPVPECLEDTETDIPVHQVVPPSNPPLDPCDELMDGDEFEQAIGTPQRAFTFVQEGRLLPATAVCPECEKILRKTKKNRINSESRNDSISVMQTDCGIASEAA</sequence>